<feature type="region of interest" description="Disordered" evidence="1">
    <location>
        <begin position="1"/>
        <end position="20"/>
    </location>
</feature>
<dbReference type="InterPro" id="IPR039422">
    <property type="entry name" value="MarR/SlyA-like"/>
</dbReference>
<dbReference type="PRINTS" id="PR00598">
    <property type="entry name" value="HTHMARR"/>
</dbReference>
<dbReference type="InterPro" id="IPR036390">
    <property type="entry name" value="WH_DNA-bd_sf"/>
</dbReference>
<dbReference type="PROSITE" id="PS50995">
    <property type="entry name" value="HTH_MARR_2"/>
    <property type="match status" value="1"/>
</dbReference>
<feature type="domain" description="HTH marR-type" evidence="2">
    <location>
        <begin position="24"/>
        <end position="156"/>
    </location>
</feature>
<gene>
    <name evidence="3" type="ORF">HB662_27110</name>
</gene>
<keyword evidence="4" id="KW-1185">Reference proteome</keyword>
<dbReference type="PANTHER" id="PTHR33164">
    <property type="entry name" value="TRANSCRIPTIONAL REGULATOR, MARR FAMILY"/>
    <property type="match status" value="1"/>
</dbReference>
<evidence type="ECO:0000313" key="4">
    <source>
        <dbReference type="Proteomes" id="UP000765160"/>
    </source>
</evidence>
<comment type="caution">
    <text evidence="3">The sequence shown here is derived from an EMBL/GenBank/DDBJ whole genome shotgun (WGS) entry which is preliminary data.</text>
</comment>
<dbReference type="EMBL" id="JAAVTX010000009">
    <property type="protein sequence ID" value="NKE48471.1"/>
    <property type="molecule type" value="Genomic_DNA"/>
</dbReference>
<dbReference type="Proteomes" id="UP000765160">
    <property type="component" value="Unassembled WGS sequence"/>
</dbReference>
<dbReference type="RefSeq" id="WP_168054877.1">
    <property type="nucleotide sequence ID" value="NZ_JAATJR010000009.1"/>
</dbReference>
<proteinExistence type="predicted"/>
<dbReference type="InterPro" id="IPR000835">
    <property type="entry name" value="HTH_MarR-typ"/>
</dbReference>
<dbReference type="Gene3D" id="1.10.10.10">
    <property type="entry name" value="Winged helix-like DNA-binding domain superfamily/Winged helix DNA-binding domain"/>
    <property type="match status" value="1"/>
</dbReference>
<dbReference type="InterPro" id="IPR036388">
    <property type="entry name" value="WH-like_DNA-bd_sf"/>
</dbReference>
<evidence type="ECO:0000256" key="1">
    <source>
        <dbReference type="SAM" id="MobiDB-lite"/>
    </source>
</evidence>
<protein>
    <submittedName>
        <fullName evidence="3">MarR family transcriptional regulator</fullName>
    </submittedName>
</protein>
<accession>A0ABX1F7U4</accession>
<dbReference type="SMART" id="SM00347">
    <property type="entry name" value="HTH_MARR"/>
    <property type="match status" value="1"/>
</dbReference>
<dbReference type="SUPFAM" id="SSF46785">
    <property type="entry name" value="Winged helix' DNA-binding domain"/>
    <property type="match status" value="1"/>
</dbReference>
<name>A0ABX1F7U4_9PROT</name>
<organism evidence="3 4">
    <name type="scientific">Falsiroseomonas frigidaquae</name>
    <dbReference type="NCBI Taxonomy" id="487318"/>
    <lineage>
        <taxon>Bacteria</taxon>
        <taxon>Pseudomonadati</taxon>
        <taxon>Pseudomonadota</taxon>
        <taxon>Alphaproteobacteria</taxon>
        <taxon>Acetobacterales</taxon>
        <taxon>Roseomonadaceae</taxon>
        <taxon>Falsiroseomonas</taxon>
    </lineage>
</organism>
<dbReference type="Pfam" id="PF01047">
    <property type="entry name" value="MarR"/>
    <property type="match status" value="1"/>
</dbReference>
<dbReference type="PANTHER" id="PTHR33164:SF43">
    <property type="entry name" value="HTH-TYPE TRANSCRIPTIONAL REPRESSOR YETL"/>
    <property type="match status" value="1"/>
</dbReference>
<reference evidence="3 4" key="1">
    <citation type="submission" date="2020-03" db="EMBL/GenBank/DDBJ databases">
        <title>Roseomonas selenitidurans sp. nov. isolated from soil.</title>
        <authorList>
            <person name="Liu H."/>
        </authorList>
    </citation>
    <scope>NUCLEOTIDE SEQUENCE [LARGE SCALE GENOMIC DNA]</scope>
    <source>
        <strain evidence="3 4">JCM 15073</strain>
    </source>
</reference>
<evidence type="ECO:0000313" key="3">
    <source>
        <dbReference type="EMBL" id="NKE48471.1"/>
    </source>
</evidence>
<sequence length="157" mass="16987">MAQPRRLSADARPVPEQPDLSPLDDKLGFWLRLAQQASFDALHRGLGPLGLTPGRLGVLLMLEANPDIRQALLAEALHIKPSNLTVLLAALEQDGLIRRTEEEGNRRANCLRLTAAGRALLRQGEAAEAEAERQLAQGLSPAERAALLAALRRIAEA</sequence>
<evidence type="ECO:0000259" key="2">
    <source>
        <dbReference type="PROSITE" id="PS50995"/>
    </source>
</evidence>